<dbReference type="InterPro" id="IPR038991">
    <property type="entry name" value="CAAP1"/>
</dbReference>
<comment type="caution">
    <text evidence="2">The sequence shown here is derived from an EMBL/GenBank/DDBJ whole genome shotgun (WGS) entry which is preliminary data.</text>
</comment>
<dbReference type="PANTHER" id="PTHR14740">
    <property type="entry name" value="CASPASE ACTIVITY AND APOPTOSIS INHIBITOR 1"/>
    <property type="match status" value="1"/>
</dbReference>
<feature type="compositionally biased region" description="Basic residues" evidence="1">
    <location>
        <begin position="1"/>
        <end position="24"/>
    </location>
</feature>
<feature type="region of interest" description="Disordered" evidence="1">
    <location>
        <begin position="213"/>
        <end position="347"/>
    </location>
</feature>
<dbReference type="GO" id="GO:0042981">
    <property type="term" value="P:regulation of apoptotic process"/>
    <property type="evidence" value="ECO:0007669"/>
    <property type="project" value="InterPro"/>
</dbReference>
<feature type="compositionally biased region" description="Acidic residues" evidence="1">
    <location>
        <begin position="102"/>
        <end position="113"/>
    </location>
</feature>
<accession>A0AAV8W5U3</accession>
<dbReference type="EMBL" id="JANEYG010000008">
    <property type="protein sequence ID" value="KAJ8921992.1"/>
    <property type="molecule type" value="Genomic_DNA"/>
</dbReference>
<reference evidence="2 3" key="1">
    <citation type="journal article" date="2023" name="Insect Mol. Biol.">
        <title>Genome sequencing provides insights into the evolution of gene families encoding plant cell wall-degrading enzymes in longhorned beetles.</title>
        <authorList>
            <person name="Shin N.R."/>
            <person name="Okamura Y."/>
            <person name="Kirsch R."/>
            <person name="Pauchet Y."/>
        </authorList>
    </citation>
    <scope>NUCLEOTIDE SEQUENCE [LARGE SCALE GENOMIC DNA]</scope>
    <source>
        <strain evidence="2">EAD_L_NR</strain>
    </source>
</reference>
<evidence type="ECO:0000256" key="1">
    <source>
        <dbReference type="SAM" id="MobiDB-lite"/>
    </source>
</evidence>
<feature type="region of interest" description="Disordered" evidence="1">
    <location>
        <begin position="102"/>
        <end position="121"/>
    </location>
</feature>
<evidence type="ECO:0000313" key="2">
    <source>
        <dbReference type="EMBL" id="KAJ8921992.1"/>
    </source>
</evidence>
<gene>
    <name evidence="2" type="ORF">NQ315_008630</name>
</gene>
<evidence type="ECO:0008006" key="4">
    <source>
        <dbReference type="Google" id="ProtNLM"/>
    </source>
</evidence>
<protein>
    <recommendedName>
        <fullName evidence="4">Caspase activity and apoptosis inhibitor 1</fullName>
    </recommendedName>
</protein>
<feature type="compositionally biased region" description="Basic and acidic residues" evidence="1">
    <location>
        <begin position="378"/>
        <end position="416"/>
    </location>
</feature>
<feature type="compositionally biased region" description="Basic and acidic residues" evidence="1">
    <location>
        <begin position="166"/>
        <end position="188"/>
    </location>
</feature>
<feature type="region of interest" description="Disordered" evidence="1">
    <location>
        <begin position="362"/>
        <end position="431"/>
    </location>
</feature>
<sequence length="443" mass="48601">MDSLKKRRDSKTHSKRDKKLKKLINKSDSDSDESEHELSYYLNDRVKLMKEVLKIIKTKKIKSMAPDCIKNLDISEINSMLLEELLGISNKRLKYIFNGQNLEEDSSSTDPEAEQPPPIDVISLDDITDDDFIINLDSDDDAEKKKPKKHKSKVKEEVKRKKVKKEKQDKADPKSSKKSKDSNKKALDEQNLMSVLELLELQARARAIRSQLALESAKKSQAKAQEASAAKAKGSDSEDGDAVIIESPKNIEIVITSSESENEDSNNATNQTALASTSNEKTGVKTTENGNLEEPSTCTNDKDAANSIECSATENGSGEDGSKGVEKSSDTGLDKVTEVKISTQPKSKITNIEMVILRPSKNAIRASGSETSIALPGDEGKTKENDTEKEKPSESDSQDKEVTAKEVSEPTSKGEEDGSVDGDGNDGIILNMEQSEIDCIICD</sequence>
<feature type="region of interest" description="Disordered" evidence="1">
    <location>
        <begin position="138"/>
        <end position="191"/>
    </location>
</feature>
<name>A0AAV8W5U3_9CUCU</name>
<dbReference type="AlphaFoldDB" id="A0AAV8W5U3"/>
<dbReference type="Pfam" id="PF15335">
    <property type="entry name" value="CAAP1"/>
    <property type="match status" value="1"/>
</dbReference>
<organism evidence="2 3">
    <name type="scientific">Exocentrus adspersus</name>
    <dbReference type="NCBI Taxonomy" id="1586481"/>
    <lineage>
        <taxon>Eukaryota</taxon>
        <taxon>Metazoa</taxon>
        <taxon>Ecdysozoa</taxon>
        <taxon>Arthropoda</taxon>
        <taxon>Hexapoda</taxon>
        <taxon>Insecta</taxon>
        <taxon>Pterygota</taxon>
        <taxon>Neoptera</taxon>
        <taxon>Endopterygota</taxon>
        <taxon>Coleoptera</taxon>
        <taxon>Polyphaga</taxon>
        <taxon>Cucujiformia</taxon>
        <taxon>Chrysomeloidea</taxon>
        <taxon>Cerambycidae</taxon>
        <taxon>Lamiinae</taxon>
        <taxon>Acanthocinini</taxon>
        <taxon>Exocentrus</taxon>
    </lineage>
</organism>
<feature type="compositionally biased region" description="Polar residues" evidence="1">
    <location>
        <begin position="268"/>
        <end position="299"/>
    </location>
</feature>
<dbReference type="Proteomes" id="UP001159042">
    <property type="component" value="Unassembled WGS sequence"/>
</dbReference>
<feature type="compositionally biased region" description="Low complexity" evidence="1">
    <location>
        <begin position="222"/>
        <end position="232"/>
    </location>
</feature>
<proteinExistence type="predicted"/>
<keyword evidence="3" id="KW-1185">Reference proteome</keyword>
<feature type="compositionally biased region" description="Basic and acidic residues" evidence="1">
    <location>
        <begin position="320"/>
        <end position="338"/>
    </location>
</feature>
<evidence type="ECO:0000313" key="3">
    <source>
        <dbReference type="Proteomes" id="UP001159042"/>
    </source>
</evidence>
<dbReference type="PANTHER" id="PTHR14740:SF3">
    <property type="entry name" value="CASPASE ACTIVITY AND APOPTOSIS INHIBITOR 1"/>
    <property type="match status" value="1"/>
</dbReference>
<feature type="region of interest" description="Disordered" evidence="1">
    <location>
        <begin position="1"/>
        <end position="36"/>
    </location>
</feature>